<evidence type="ECO:0008006" key="4">
    <source>
        <dbReference type="Google" id="ProtNLM"/>
    </source>
</evidence>
<evidence type="ECO:0000313" key="3">
    <source>
        <dbReference type="Proteomes" id="UP001629249"/>
    </source>
</evidence>
<dbReference type="RefSeq" id="WP_266211331.1">
    <property type="nucleotide sequence ID" value="NZ_JAQQFH010000008.1"/>
</dbReference>
<keyword evidence="1" id="KW-1133">Transmembrane helix</keyword>
<comment type="caution">
    <text evidence="2">The sequence shown here is derived from an EMBL/GenBank/DDBJ whole genome shotgun (WGS) entry which is preliminary data.</text>
</comment>
<keyword evidence="1" id="KW-0812">Transmembrane</keyword>
<protein>
    <recommendedName>
        <fullName evidence="4">Aa3 type cytochrome c oxidase subunit IV</fullName>
    </recommendedName>
</protein>
<proteinExistence type="predicted"/>
<name>A0ABW8ZS88_9BURK</name>
<reference evidence="2 3" key="1">
    <citation type="journal article" date="2024" name="Chem. Sci.">
        <title>Discovery of megapolipeptins by genome mining of a Burkholderiales bacteria collection.</title>
        <authorList>
            <person name="Paulo B.S."/>
            <person name="Recchia M.J.J."/>
            <person name="Lee S."/>
            <person name="Fergusson C.H."/>
            <person name="Romanowski S.B."/>
            <person name="Hernandez A."/>
            <person name="Krull N."/>
            <person name="Liu D.Y."/>
            <person name="Cavanagh H."/>
            <person name="Bos A."/>
            <person name="Gray C.A."/>
            <person name="Murphy B.T."/>
            <person name="Linington R.G."/>
            <person name="Eustaquio A.S."/>
        </authorList>
    </citation>
    <scope>NUCLEOTIDE SEQUENCE [LARGE SCALE GENOMIC DNA]</scope>
    <source>
        <strain evidence="2 3">RL16-012-BIC-B</strain>
    </source>
</reference>
<organism evidence="2 3">
    <name type="scientific">Paraburkholderia agricolaris</name>
    <dbReference type="NCBI Taxonomy" id="2152888"/>
    <lineage>
        <taxon>Bacteria</taxon>
        <taxon>Pseudomonadati</taxon>
        <taxon>Pseudomonadota</taxon>
        <taxon>Betaproteobacteria</taxon>
        <taxon>Burkholderiales</taxon>
        <taxon>Burkholderiaceae</taxon>
        <taxon>Paraburkholderia</taxon>
    </lineage>
</organism>
<gene>
    <name evidence="2" type="ORF">PQR66_19125</name>
</gene>
<accession>A0ABW8ZS88</accession>
<keyword evidence="3" id="KW-1185">Reference proteome</keyword>
<evidence type="ECO:0000313" key="2">
    <source>
        <dbReference type="EMBL" id="MFL9885163.1"/>
    </source>
</evidence>
<feature type="transmembrane region" description="Helical" evidence="1">
    <location>
        <begin position="21"/>
        <end position="43"/>
    </location>
</feature>
<evidence type="ECO:0000256" key="1">
    <source>
        <dbReference type="SAM" id="Phobius"/>
    </source>
</evidence>
<sequence>MMEKVFRFAESHQNVDRFISRLGWGAVSLGAIAAVVLVIAFALK</sequence>
<dbReference type="Proteomes" id="UP001629249">
    <property type="component" value="Unassembled WGS sequence"/>
</dbReference>
<dbReference type="EMBL" id="JAQQFN010000014">
    <property type="protein sequence ID" value="MFL9885163.1"/>
    <property type="molecule type" value="Genomic_DNA"/>
</dbReference>
<keyword evidence="1" id="KW-0472">Membrane</keyword>